<evidence type="ECO:0000256" key="2">
    <source>
        <dbReference type="ARBA" id="ARBA00022908"/>
    </source>
</evidence>
<proteinExistence type="inferred from homology"/>
<organism evidence="5 6">
    <name type="scientific">Mycoavidus cysteinexigens</name>
    <dbReference type="NCBI Taxonomy" id="1553431"/>
    <lineage>
        <taxon>Bacteria</taxon>
        <taxon>Pseudomonadati</taxon>
        <taxon>Pseudomonadota</taxon>
        <taxon>Betaproteobacteria</taxon>
        <taxon>Burkholderiales</taxon>
        <taxon>Burkholderiaceae</taxon>
        <taxon>Mycoavidus</taxon>
    </lineage>
</organism>
<dbReference type="AlphaFoldDB" id="A0A2Z6ET68"/>
<dbReference type="PROSITE" id="PS51898">
    <property type="entry name" value="TYR_RECOMBINASE"/>
    <property type="match status" value="1"/>
</dbReference>
<accession>A0A2Z6ET68</accession>
<evidence type="ECO:0000313" key="6">
    <source>
        <dbReference type="Proteomes" id="UP000282597"/>
    </source>
</evidence>
<dbReference type="PANTHER" id="PTHR30349:SF41">
    <property type="entry name" value="INTEGRASE_RECOMBINASE PROTEIN MJ0367-RELATED"/>
    <property type="match status" value="1"/>
</dbReference>
<dbReference type="InterPro" id="IPR002104">
    <property type="entry name" value="Integrase_catalytic"/>
</dbReference>
<dbReference type="Proteomes" id="UP000282597">
    <property type="component" value="Chromosome"/>
</dbReference>
<dbReference type="InterPro" id="IPR013762">
    <property type="entry name" value="Integrase-like_cat_sf"/>
</dbReference>
<name>A0A2Z6ET68_9BURK</name>
<comment type="similarity">
    <text evidence="1">Belongs to the 'phage' integrase family.</text>
</comment>
<dbReference type="InterPro" id="IPR010998">
    <property type="entry name" value="Integrase_recombinase_N"/>
</dbReference>
<dbReference type="GO" id="GO:0003677">
    <property type="term" value="F:DNA binding"/>
    <property type="evidence" value="ECO:0007669"/>
    <property type="project" value="UniProtKB-UniRule"/>
</dbReference>
<dbReference type="GO" id="GO:0006310">
    <property type="term" value="P:DNA recombination"/>
    <property type="evidence" value="ECO:0007669"/>
    <property type="project" value="UniProtKB-KW"/>
</dbReference>
<evidence type="ECO:0000256" key="3">
    <source>
        <dbReference type="ARBA" id="ARBA00023125"/>
    </source>
</evidence>
<dbReference type="Gene3D" id="1.10.150.130">
    <property type="match status" value="1"/>
</dbReference>
<dbReference type="KEGG" id="mcys:MCB1EB_0453"/>
<gene>
    <name evidence="5" type="ORF">MCB1EB_0453</name>
</gene>
<sequence>MGRRPTKNLNLPPHMRIKRTSSGKVYYYYDMGGTPRRWKPLGHNFIEALRLYTEHEPSCTAAAKVTLHFRDVAQRYSQEIIPAKAPRTQKDNFQELASLYRFFDNPPAELDEIRPLHIRQYLDWRKDAKTRANREVALLSHIFNKAREWGLTDQPNPCVGIKKHTEKGRDNYISDKAYRAVWFAADQPLRDAMDLAYLTGQRPADVLKLEERDIQEGVLVIKQNKTGAQVRIEIIGELATTLARIRRRKQSLRIVPMQLLINENGQPLSYDTLRFRFNRAREAAGIDKASFQFRDLRAKAGTDIEVGSGGNIREAQALLGHSNASMTEHYVRKRGRTVKPTK</sequence>
<dbReference type="InterPro" id="IPR050090">
    <property type="entry name" value="Tyrosine_recombinase_XerCD"/>
</dbReference>
<dbReference type="InterPro" id="IPR044068">
    <property type="entry name" value="CB"/>
</dbReference>
<reference evidence="5 6" key="1">
    <citation type="journal article" date="2018" name="Microbes Environ.">
        <title>Comparative Genomic Insights into Endofungal Lifestyles of Two Bacterial Endosymbionts, Mycoavidus cysteinexigens and Burkholderia rhizoxinica.</title>
        <authorList>
            <person name="Sharmin D."/>
            <person name="Guo Y."/>
            <person name="Nishizawa T."/>
            <person name="Ohshima S."/>
            <person name="Sato Y."/>
            <person name="Takashima Y."/>
            <person name="Narisawa K."/>
            <person name="Ohta H."/>
        </authorList>
    </citation>
    <scope>NUCLEOTIDE SEQUENCE [LARGE SCALE GENOMIC DNA]</scope>
    <source>
        <strain evidence="5 6">B1-EB</strain>
    </source>
</reference>
<keyword evidence="6" id="KW-1185">Reference proteome</keyword>
<dbReference type="EMBL" id="AP018150">
    <property type="protein sequence ID" value="BBE08614.1"/>
    <property type="molecule type" value="Genomic_DNA"/>
</dbReference>
<dbReference type="SUPFAM" id="SSF56349">
    <property type="entry name" value="DNA breaking-rejoining enzymes"/>
    <property type="match status" value="1"/>
</dbReference>
<evidence type="ECO:0000256" key="4">
    <source>
        <dbReference type="ARBA" id="ARBA00023172"/>
    </source>
</evidence>
<dbReference type="Pfam" id="PF00589">
    <property type="entry name" value="Phage_integrase"/>
    <property type="match status" value="1"/>
</dbReference>
<dbReference type="GO" id="GO:0015074">
    <property type="term" value="P:DNA integration"/>
    <property type="evidence" value="ECO:0007669"/>
    <property type="project" value="UniProtKB-KW"/>
</dbReference>
<keyword evidence="3" id="KW-0238">DNA-binding</keyword>
<dbReference type="InterPro" id="IPR011010">
    <property type="entry name" value="DNA_brk_join_enz"/>
</dbReference>
<keyword evidence="4" id="KW-0233">DNA recombination</keyword>
<protein>
    <submittedName>
        <fullName evidence="5">Phage-related integrase</fullName>
    </submittedName>
</protein>
<evidence type="ECO:0000313" key="5">
    <source>
        <dbReference type="EMBL" id="BBE08614.1"/>
    </source>
</evidence>
<dbReference type="PANTHER" id="PTHR30349">
    <property type="entry name" value="PHAGE INTEGRASE-RELATED"/>
    <property type="match status" value="1"/>
</dbReference>
<keyword evidence="2" id="KW-0229">DNA integration</keyword>
<dbReference type="PROSITE" id="PS51900">
    <property type="entry name" value="CB"/>
    <property type="match status" value="1"/>
</dbReference>
<dbReference type="Gene3D" id="1.10.443.10">
    <property type="entry name" value="Intergrase catalytic core"/>
    <property type="match status" value="1"/>
</dbReference>
<evidence type="ECO:0000256" key="1">
    <source>
        <dbReference type="ARBA" id="ARBA00008857"/>
    </source>
</evidence>